<evidence type="ECO:0000313" key="13">
    <source>
        <dbReference type="Proteomes" id="UP000285970"/>
    </source>
</evidence>
<feature type="binding site" evidence="11">
    <location>
        <position position="104"/>
    </location>
    <ligand>
        <name>Mg(2+)</name>
        <dbReference type="ChEBI" id="CHEBI:18420"/>
        <label>1</label>
        <note>catalytic</note>
    </ligand>
</feature>
<comment type="catalytic activity">
    <reaction evidence="9">
        <text>L-histidinol phosphate + H2O = L-histidinol + phosphate</text>
        <dbReference type="Rhea" id="RHEA:14465"/>
        <dbReference type="ChEBI" id="CHEBI:15377"/>
        <dbReference type="ChEBI" id="CHEBI:43474"/>
        <dbReference type="ChEBI" id="CHEBI:57699"/>
        <dbReference type="ChEBI" id="CHEBI:57980"/>
        <dbReference type="EC" id="3.1.3.15"/>
    </reaction>
</comment>
<sequence>MRSEPRDYVTRRDVASPNRCRHAVYPGRVSPIDESPSSLSDDLALALRLADAADAVAMARFDASDLRIDTKPDRTHVTEADLATERAIREILDAERPDDAILGEEYGTTGDTVRRRWVIDPIDGTHNYMRGIPIWATLIALTVDGVPQVGVVSQPALGRRWWAATGHGAWTNGRDGEARGIHVSGVDEIAHASISFQSIEQWDDVDLVPTLERLARAVWRDRGYGDALPYMWLAEGRLELVAEFGVKEYDIAAIAPIVREAGGRFSAFDGSERLDAESSLATNGVLHDAFLAFLHETDTP</sequence>
<comment type="caution">
    <text evidence="12">The sequence shown here is derived from an EMBL/GenBank/DDBJ whole genome shotgun (WGS) entry which is preliminary data.</text>
</comment>
<evidence type="ECO:0000256" key="5">
    <source>
        <dbReference type="ARBA" id="ARBA00022723"/>
    </source>
</evidence>
<keyword evidence="5 11" id="KW-0479">Metal-binding</keyword>
<organism evidence="12 13">
    <name type="scientific">Microbacterium enclense</name>
    <dbReference type="NCBI Taxonomy" id="993073"/>
    <lineage>
        <taxon>Bacteria</taxon>
        <taxon>Bacillati</taxon>
        <taxon>Actinomycetota</taxon>
        <taxon>Actinomycetes</taxon>
        <taxon>Micrococcales</taxon>
        <taxon>Microbacteriaceae</taxon>
        <taxon>Microbacterium</taxon>
    </lineage>
</organism>
<evidence type="ECO:0000256" key="7">
    <source>
        <dbReference type="ARBA" id="ARBA00022842"/>
    </source>
</evidence>
<proteinExistence type="predicted"/>
<dbReference type="PANTHER" id="PTHR20854">
    <property type="entry name" value="INOSITOL MONOPHOSPHATASE"/>
    <property type="match status" value="1"/>
</dbReference>
<evidence type="ECO:0000256" key="9">
    <source>
        <dbReference type="ARBA" id="ARBA00049158"/>
    </source>
</evidence>
<dbReference type="PRINTS" id="PR00377">
    <property type="entry name" value="IMPHPHTASES"/>
</dbReference>
<feature type="binding site" evidence="11">
    <location>
        <position position="123"/>
    </location>
    <ligand>
        <name>Mg(2+)</name>
        <dbReference type="ChEBI" id="CHEBI:18420"/>
        <label>1</label>
        <note>catalytic</note>
    </ligand>
</feature>
<comment type="pathway">
    <text evidence="2">Amino-acid biosynthesis; L-histidine biosynthesis; L-histidine from 5-phospho-alpha-D-ribose 1-diphosphate: step 8/9.</text>
</comment>
<dbReference type="FunFam" id="3.30.540.10:FF:000003">
    <property type="entry name" value="Inositol-1-monophosphatase"/>
    <property type="match status" value="1"/>
</dbReference>
<dbReference type="GO" id="GO:0008934">
    <property type="term" value="F:inositol monophosphate 1-phosphatase activity"/>
    <property type="evidence" value="ECO:0007669"/>
    <property type="project" value="TreeGrafter"/>
</dbReference>
<feature type="binding site" evidence="11">
    <location>
        <position position="120"/>
    </location>
    <ligand>
        <name>Mg(2+)</name>
        <dbReference type="ChEBI" id="CHEBI:18420"/>
        <label>1</label>
        <note>catalytic</note>
    </ligand>
</feature>
<dbReference type="EMBL" id="RBZY01000016">
    <property type="protein sequence ID" value="RWR20350.1"/>
    <property type="molecule type" value="Genomic_DNA"/>
</dbReference>
<evidence type="ECO:0000313" key="12">
    <source>
        <dbReference type="EMBL" id="RWR20350.1"/>
    </source>
</evidence>
<dbReference type="EC" id="3.1.3.15" evidence="3"/>
<dbReference type="GO" id="GO:0006020">
    <property type="term" value="P:inositol metabolic process"/>
    <property type="evidence" value="ECO:0007669"/>
    <property type="project" value="TreeGrafter"/>
</dbReference>
<dbReference type="Proteomes" id="UP000285970">
    <property type="component" value="Unassembled WGS sequence"/>
</dbReference>
<dbReference type="GO" id="GO:0007165">
    <property type="term" value="P:signal transduction"/>
    <property type="evidence" value="ECO:0007669"/>
    <property type="project" value="TreeGrafter"/>
</dbReference>
<feature type="binding site" evidence="11">
    <location>
        <position position="122"/>
    </location>
    <ligand>
        <name>Mg(2+)</name>
        <dbReference type="ChEBI" id="CHEBI:18420"/>
        <label>1</label>
        <note>catalytic</note>
    </ligand>
</feature>
<keyword evidence="6" id="KW-0378">Hydrolase</keyword>
<dbReference type="Gene3D" id="3.30.540.10">
    <property type="entry name" value="Fructose-1,6-Bisphosphatase, subunit A, domain 1"/>
    <property type="match status" value="1"/>
</dbReference>
<dbReference type="Pfam" id="PF00459">
    <property type="entry name" value="Inositol_P"/>
    <property type="match status" value="1"/>
</dbReference>
<dbReference type="SUPFAM" id="SSF56655">
    <property type="entry name" value="Carbohydrate phosphatase"/>
    <property type="match status" value="1"/>
</dbReference>
<evidence type="ECO:0000256" key="3">
    <source>
        <dbReference type="ARBA" id="ARBA00013085"/>
    </source>
</evidence>
<evidence type="ECO:0000256" key="1">
    <source>
        <dbReference type="ARBA" id="ARBA00001946"/>
    </source>
</evidence>
<accession>A0A3S3LXF0</accession>
<name>A0A3S3LXF0_9MICO</name>
<evidence type="ECO:0000256" key="2">
    <source>
        <dbReference type="ARBA" id="ARBA00004970"/>
    </source>
</evidence>
<evidence type="ECO:0000256" key="11">
    <source>
        <dbReference type="PIRSR" id="PIRSR600760-2"/>
    </source>
</evidence>
<comment type="cofactor">
    <cofactor evidence="1 11">
        <name>Mg(2+)</name>
        <dbReference type="ChEBI" id="CHEBI:18420"/>
    </cofactor>
</comment>
<dbReference type="OrthoDB" id="9772456at2"/>
<dbReference type="InterPro" id="IPR020583">
    <property type="entry name" value="Inositol_monoP_metal-BS"/>
</dbReference>
<dbReference type="GO" id="GO:0046872">
    <property type="term" value="F:metal ion binding"/>
    <property type="evidence" value="ECO:0007669"/>
    <property type="project" value="UniProtKB-KW"/>
</dbReference>
<reference evidence="12 13" key="1">
    <citation type="journal article" date="2018" name="Front. Microbiol.">
        <title>Novel Insights Into Bacterial Dimethylsulfoniopropionate Catabolism in the East China Sea.</title>
        <authorList>
            <person name="Liu J."/>
            <person name="Liu J."/>
            <person name="Zhang S.H."/>
            <person name="Liang J."/>
            <person name="Lin H."/>
            <person name="Song D."/>
            <person name="Yang G.P."/>
            <person name="Todd J.D."/>
            <person name="Zhang X.H."/>
        </authorList>
    </citation>
    <scope>NUCLEOTIDE SEQUENCE [LARGE SCALE GENOMIC DNA]</scope>
    <source>
        <strain evidence="12 13">ZYFD042</strain>
    </source>
</reference>
<evidence type="ECO:0000256" key="8">
    <source>
        <dbReference type="ARBA" id="ARBA00033209"/>
    </source>
</evidence>
<gene>
    <name evidence="12" type="ORF">D8Y23_05870</name>
</gene>
<dbReference type="Gene3D" id="3.40.190.80">
    <property type="match status" value="1"/>
</dbReference>
<evidence type="ECO:0000256" key="4">
    <source>
        <dbReference type="ARBA" id="ARBA00021697"/>
    </source>
</evidence>
<feature type="binding site" evidence="11">
    <location>
        <position position="250"/>
    </location>
    <ligand>
        <name>Mg(2+)</name>
        <dbReference type="ChEBI" id="CHEBI:18420"/>
        <label>1</label>
        <note>catalytic</note>
    </ligand>
</feature>
<evidence type="ECO:0000256" key="6">
    <source>
        <dbReference type="ARBA" id="ARBA00022801"/>
    </source>
</evidence>
<dbReference type="InterPro" id="IPR000760">
    <property type="entry name" value="Inositol_monophosphatase-like"/>
</dbReference>
<keyword evidence="7 11" id="KW-0460">Magnesium</keyword>
<dbReference type="PANTHER" id="PTHR20854:SF4">
    <property type="entry name" value="INOSITOL-1-MONOPHOSPHATASE-RELATED"/>
    <property type="match status" value="1"/>
</dbReference>
<dbReference type="AlphaFoldDB" id="A0A3S3LXF0"/>
<dbReference type="GO" id="GO:0004401">
    <property type="term" value="F:histidinol-phosphatase activity"/>
    <property type="evidence" value="ECO:0007669"/>
    <property type="project" value="UniProtKB-EC"/>
</dbReference>
<protein>
    <recommendedName>
        <fullName evidence="4">Histidinol-phosphatase</fullName>
        <ecNumber evidence="3">3.1.3.15</ecNumber>
    </recommendedName>
    <alternativeName>
        <fullName evidence="8">Histidinol-phosphate phosphatase</fullName>
    </alternativeName>
</protein>
<dbReference type="PROSITE" id="PS00629">
    <property type="entry name" value="IMP_1"/>
    <property type="match status" value="1"/>
</dbReference>
<comment type="function">
    <text evidence="10">Catalyzes the dephosphorylation of histidinol-phosphate to histidinol, the direct precursor of histidine.</text>
</comment>
<evidence type="ECO:0000256" key="10">
    <source>
        <dbReference type="ARBA" id="ARBA00053547"/>
    </source>
</evidence>